<name>A0ABY7STR4_9RHOB</name>
<dbReference type="InterPro" id="IPR018770">
    <property type="entry name" value="ChloroindolylP_hydrolase"/>
</dbReference>
<dbReference type="Pfam" id="PF10112">
    <property type="entry name" value="Halogen_Hydrol"/>
    <property type="match status" value="1"/>
</dbReference>
<gene>
    <name evidence="2" type="ORF">JHW45_15495</name>
</gene>
<reference evidence="2 3" key="1">
    <citation type="submission" date="2021-01" db="EMBL/GenBank/DDBJ databases">
        <title>Biogeographic distribution of Paracoccus.</title>
        <authorList>
            <person name="Hollensteiner J."/>
            <person name="Leineberger J."/>
            <person name="Brinkhoff T."/>
            <person name="Daniel R."/>
        </authorList>
    </citation>
    <scope>NUCLEOTIDE SEQUENCE [LARGE SCALE GENOMIC DNA]</scope>
    <source>
        <strain evidence="2 3">LMG25392</strain>
    </source>
</reference>
<feature type="region of interest" description="Disordered" evidence="1">
    <location>
        <begin position="286"/>
        <end position="328"/>
    </location>
</feature>
<evidence type="ECO:0000313" key="3">
    <source>
        <dbReference type="Proteomes" id="UP001218412"/>
    </source>
</evidence>
<feature type="compositionally biased region" description="Basic and acidic residues" evidence="1">
    <location>
        <begin position="311"/>
        <end position="328"/>
    </location>
</feature>
<proteinExistence type="predicted"/>
<dbReference type="Proteomes" id="UP001218412">
    <property type="component" value="Chromosome"/>
</dbReference>
<protein>
    <submittedName>
        <fullName evidence="2">5-bromo-4-chloroindolyl phosphate hydrolysis family protein</fullName>
    </submittedName>
</protein>
<dbReference type="RefSeq" id="WP_272858498.1">
    <property type="nucleotide sequence ID" value="NZ_CP067134.1"/>
</dbReference>
<evidence type="ECO:0000256" key="1">
    <source>
        <dbReference type="SAM" id="MobiDB-lite"/>
    </source>
</evidence>
<keyword evidence="3" id="KW-1185">Reference proteome</keyword>
<organism evidence="2 3">
    <name type="scientific">Paracoccus stylophorae</name>
    <dbReference type="NCBI Taxonomy" id="659350"/>
    <lineage>
        <taxon>Bacteria</taxon>
        <taxon>Pseudomonadati</taxon>
        <taxon>Pseudomonadota</taxon>
        <taxon>Alphaproteobacteria</taxon>
        <taxon>Rhodobacterales</taxon>
        <taxon>Paracoccaceae</taxon>
        <taxon>Paracoccus</taxon>
    </lineage>
</organism>
<dbReference type="EMBL" id="CP067134">
    <property type="protein sequence ID" value="WCR10442.1"/>
    <property type="molecule type" value="Genomic_DNA"/>
</dbReference>
<sequence length="328" mass="35806">MATRFGGRFSPDMPDRDGRRAPSPPRLHRLASRPKWVTIAATPFLLGAFFQGPLDMVTDLAAFGVIAAAMWMTREGLAAEAAYDARRVARRPAIPRKLFGGVLTGLGLGLGAAEPGAALGAGAIGIAGLALHWLAFGADPMRDKGMEGVDDFQQSRAARMIEEGEAHLAQMQDTVAQLRDRQLQARVAMFAATVQDLFDRVRENPGDLSAARRYMGVYLVGARDATAKFAALYRRTEDPGTRAAYETFLDDLEKDFSARSDRLLEGDRSDLEIEIAVLRDRLAREGVRPRTDSETGPEPATPRAVTSQDARTLDDLLTPDRDPAKTRR</sequence>
<feature type="region of interest" description="Disordered" evidence="1">
    <location>
        <begin position="1"/>
        <end position="27"/>
    </location>
</feature>
<accession>A0ABY7STR4</accession>
<evidence type="ECO:0000313" key="2">
    <source>
        <dbReference type="EMBL" id="WCR10442.1"/>
    </source>
</evidence>